<sequence length="313" mass="35167">MNFCASRQPRPRGLASAVADSDSVSAPQSRYDVWVSSSLHYEQLVEFGQDYTGFPTNAPGAQLSLLVVHTIPQIVEWVRRMKIVRPSAASWGIFFNPDSQQVDFFPAPRPSAVFPPKPKISLSALPQYDDRNLTGMNAYHRQVSRQAHLPLSEEVVARSPVATFKSSGKRQTVQGKIVAVERKYSVDGLHYVRMITSSNINPDGGIETCPRLLVDTGCPITWLYHPEVKELDIETKLVYDKKEDDYVEREVPRPTNIPLARTSQARYYSSIEEATRVMRTSTPNLRQATYSQYVKFCDKFTAGALTSSARDSM</sequence>
<reference evidence="1" key="1">
    <citation type="submission" date="2014-09" db="EMBL/GenBank/DDBJ databases">
        <title>Genome sequence of the luminous mushroom Mycena chlorophos for searching fungal bioluminescence genes.</title>
        <authorList>
            <person name="Tanaka Y."/>
            <person name="Kasuga D."/>
            <person name="Oba Y."/>
            <person name="Hase S."/>
            <person name="Sato K."/>
            <person name="Oba Y."/>
            <person name="Sakakibara Y."/>
        </authorList>
    </citation>
    <scope>NUCLEOTIDE SEQUENCE</scope>
</reference>
<organism evidence="1 2">
    <name type="scientific">Mycena chlorophos</name>
    <name type="common">Agaric fungus</name>
    <name type="synonym">Agaricus chlorophos</name>
    <dbReference type="NCBI Taxonomy" id="658473"/>
    <lineage>
        <taxon>Eukaryota</taxon>
        <taxon>Fungi</taxon>
        <taxon>Dikarya</taxon>
        <taxon>Basidiomycota</taxon>
        <taxon>Agaricomycotina</taxon>
        <taxon>Agaricomycetes</taxon>
        <taxon>Agaricomycetidae</taxon>
        <taxon>Agaricales</taxon>
        <taxon>Marasmiineae</taxon>
        <taxon>Mycenaceae</taxon>
        <taxon>Mycena</taxon>
    </lineage>
</organism>
<evidence type="ECO:0000313" key="2">
    <source>
        <dbReference type="Proteomes" id="UP000815677"/>
    </source>
</evidence>
<dbReference type="Proteomes" id="UP000815677">
    <property type="component" value="Unassembled WGS sequence"/>
</dbReference>
<dbReference type="EMBL" id="DF848149">
    <property type="protein sequence ID" value="GAT53106.1"/>
    <property type="molecule type" value="Genomic_DNA"/>
</dbReference>
<protein>
    <submittedName>
        <fullName evidence="1">Uncharacterized protein</fullName>
    </submittedName>
</protein>
<proteinExistence type="predicted"/>
<keyword evidence="2" id="KW-1185">Reference proteome</keyword>
<gene>
    <name evidence="1" type="ORF">MCHLO_10101</name>
</gene>
<evidence type="ECO:0000313" key="1">
    <source>
        <dbReference type="EMBL" id="GAT53106.1"/>
    </source>
</evidence>
<accession>A0ABQ0LPU1</accession>
<name>A0ABQ0LPU1_MYCCL</name>